<evidence type="ECO:0000259" key="3">
    <source>
        <dbReference type="SMART" id="SM00646"/>
    </source>
</evidence>
<evidence type="ECO:0000256" key="2">
    <source>
        <dbReference type="ARBA" id="ARBA00011901"/>
    </source>
</evidence>
<dbReference type="InterPro" id="IPR002508">
    <property type="entry name" value="MurNAc-LAA_cat"/>
</dbReference>
<proteinExistence type="predicted"/>
<dbReference type="PANTHER" id="PTHR30404">
    <property type="entry name" value="N-ACETYLMURAMOYL-L-ALANINE AMIDASE"/>
    <property type="match status" value="1"/>
</dbReference>
<evidence type="ECO:0000256" key="1">
    <source>
        <dbReference type="ARBA" id="ARBA00001561"/>
    </source>
</evidence>
<evidence type="ECO:0000313" key="5">
    <source>
        <dbReference type="Proteomes" id="UP001165275"/>
    </source>
</evidence>
<keyword evidence="5" id="KW-1185">Reference proteome</keyword>
<feature type="domain" description="MurNAc-LAA" evidence="3">
    <location>
        <begin position="152"/>
        <end position="307"/>
    </location>
</feature>
<dbReference type="EC" id="3.5.1.28" evidence="2"/>
<organism evidence="4 5">
    <name type="scientific">Serratia silvae</name>
    <dbReference type="NCBI Taxonomy" id="2824122"/>
    <lineage>
        <taxon>Bacteria</taxon>
        <taxon>Pseudomonadati</taxon>
        <taxon>Pseudomonadota</taxon>
        <taxon>Gammaproteobacteria</taxon>
        <taxon>Enterobacterales</taxon>
        <taxon>Yersiniaceae</taxon>
        <taxon>Serratia</taxon>
    </lineage>
</organism>
<dbReference type="InterPro" id="IPR050695">
    <property type="entry name" value="N-acetylmuramoyl_amidase_3"/>
</dbReference>
<gene>
    <name evidence="4" type="primary">amiA</name>
    <name evidence="4" type="ORF">KAJ71_13855</name>
</gene>
<dbReference type="CDD" id="cd02696">
    <property type="entry name" value="MurNAc-LAA"/>
    <property type="match status" value="1"/>
</dbReference>
<dbReference type="EMBL" id="JAGQDC010000010">
    <property type="protein sequence ID" value="MCL1030099.1"/>
    <property type="molecule type" value="Genomic_DNA"/>
</dbReference>
<dbReference type="PANTHER" id="PTHR30404:SF2">
    <property type="entry name" value="N-ACETYLMURAMOYL-L-ALANINE AMIDASE AMIA"/>
    <property type="match status" value="1"/>
</dbReference>
<comment type="caution">
    <text evidence="4">The sequence shown here is derived from an EMBL/GenBank/DDBJ whole genome shotgun (WGS) entry which is preliminary data.</text>
</comment>
<sequence length="321" mass="35503">MAIVIKSINGDQYAITSRNRLIELESRVKKKQSKTYLNFSPLTASSTRRQLLLSGLALALLGGKTSATQANMLQPEPHSKPLPKATGSKRMVMIDPGHGGIDSGAVGHEGSQEKHVVLEIANHVRRFLHEHEHVEARLTREEDEFIPLFQRVEIAHQHQADLFISIHADGFTNPDAAGASVFALSNRGASSAMARYLSNKENAADDVAGGKYKEQDNYLQQVLFDLVQTDTINNSLTLGRHVLGQIRPVHRLHSESTEQAAFAVLKSPSIPSVLVETSFITNPGEERLLGTTAFREKIARAIADGVINFFQYYDVHQRKPR</sequence>
<comment type="catalytic activity">
    <reaction evidence="1">
        <text>Hydrolyzes the link between N-acetylmuramoyl residues and L-amino acid residues in certain cell-wall glycopeptides.</text>
        <dbReference type="EC" id="3.5.1.28"/>
    </reaction>
</comment>
<name>A0ABT0KDJ2_9GAMM</name>
<accession>A0ABT0KDJ2</accession>
<dbReference type="NCBIfam" id="NF007652">
    <property type="entry name" value="PRK10319.1"/>
    <property type="match status" value="1"/>
</dbReference>
<dbReference type="Proteomes" id="UP001165275">
    <property type="component" value="Unassembled WGS sequence"/>
</dbReference>
<dbReference type="SUPFAM" id="SSF53187">
    <property type="entry name" value="Zn-dependent exopeptidases"/>
    <property type="match status" value="1"/>
</dbReference>
<dbReference type="SMART" id="SM00646">
    <property type="entry name" value="Ami_3"/>
    <property type="match status" value="1"/>
</dbReference>
<dbReference type="Pfam" id="PF01520">
    <property type="entry name" value="Amidase_3"/>
    <property type="match status" value="1"/>
</dbReference>
<dbReference type="Gene3D" id="3.40.630.40">
    <property type="entry name" value="Zn-dependent exopeptidases"/>
    <property type="match status" value="1"/>
</dbReference>
<dbReference type="GO" id="GO:0008745">
    <property type="term" value="F:N-acetylmuramoyl-L-alanine amidase activity"/>
    <property type="evidence" value="ECO:0007669"/>
    <property type="project" value="UniProtKB-EC"/>
</dbReference>
<keyword evidence="4" id="KW-0378">Hydrolase</keyword>
<reference evidence="4" key="1">
    <citation type="submission" date="2021-04" db="EMBL/GenBank/DDBJ databases">
        <title>Genome sequence of Serratia sp. arafor3.</title>
        <authorList>
            <person name="Besaury L."/>
        </authorList>
    </citation>
    <scope>NUCLEOTIDE SEQUENCE</scope>
    <source>
        <strain evidence="4">Arafor3</strain>
    </source>
</reference>
<evidence type="ECO:0000313" key="4">
    <source>
        <dbReference type="EMBL" id="MCL1030099.1"/>
    </source>
</evidence>
<protein>
    <recommendedName>
        <fullName evidence="2">N-acetylmuramoyl-L-alanine amidase</fullName>
        <ecNumber evidence="2">3.5.1.28</ecNumber>
    </recommendedName>
</protein>